<sequence>MHITIFRTLYKNVTDNNRIERLLGRHGISFEKTTYEKGSRYKIASDTEESINIFKKHLGMIYPQITF</sequence>
<dbReference type="EMBL" id="LIYD01000005">
    <property type="protein sequence ID" value="KOS07241.1"/>
    <property type="molecule type" value="Genomic_DNA"/>
</dbReference>
<dbReference type="Proteomes" id="UP000037755">
    <property type="component" value="Unassembled WGS sequence"/>
</dbReference>
<comment type="caution">
    <text evidence="1">The sequence shown here is derived from an EMBL/GenBank/DDBJ whole genome shotgun (WGS) entry which is preliminary data.</text>
</comment>
<gene>
    <name evidence="1" type="ORF">AM493_15255</name>
</gene>
<dbReference type="AlphaFoldDB" id="A0A0M8MJ31"/>
<reference evidence="1 2" key="1">
    <citation type="submission" date="2015-08" db="EMBL/GenBank/DDBJ databases">
        <title>Whole genome sequence of Flavobacterium akiainvivens IK-1T, from decaying Wikstroemia oahuensis, an endemic Hawaiian shrub.</title>
        <authorList>
            <person name="Wan X."/>
            <person name="Hou S."/>
            <person name="Saito J."/>
            <person name="Donachie S."/>
        </authorList>
    </citation>
    <scope>NUCLEOTIDE SEQUENCE [LARGE SCALE GENOMIC DNA]</scope>
    <source>
        <strain evidence="1 2">IK-1</strain>
    </source>
</reference>
<proteinExistence type="predicted"/>
<protein>
    <submittedName>
        <fullName evidence="1">Uncharacterized protein</fullName>
    </submittedName>
</protein>
<dbReference type="OrthoDB" id="1366405at2"/>
<name>A0A0M8MJ31_9FLAO</name>
<organism evidence="1 2">
    <name type="scientific">Flavobacterium akiainvivens</name>
    <dbReference type="NCBI Taxonomy" id="1202724"/>
    <lineage>
        <taxon>Bacteria</taxon>
        <taxon>Pseudomonadati</taxon>
        <taxon>Bacteroidota</taxon>
        <taxon>Flavobacteriia</taxon>
        <taxon>Flavobacteriales</taxon>
        <taxon>Flavobacteriaceae</taxon>
        <taxon>Flavobacterium</taxon>
    </lineage>
</organism>
<keyword evidence="2" id="KW-1185">Reference proteome</keyword>
<accession>A0A0M8MJ31</accession>
<dbReference type="RefSeq" id="WP_054408892.1">
    <property type="nucleotide sequence ID" value="NZ_FOYA01000005.1"/>
</dbReference>
<dbReference type="PATRIC" id="fig|1202724.3.peg.3170"/>
<evidence type="ECO:0000313" key="2">
    <source>
        <dbReference type="Proteomes" id="UP000037755"/>
    </source>
</evidence>
<evidence type="ECO:0000313" key="1">
    <source>
        <dbReference type="EMBL" id="KOS07241.1"/>
    </source>
</evidence>
<dbReference type="STRING" id="1202724.AM493_15255"/>